<accession>A0A0U9IBA7</accession>
<dbReference type="PANTHER" id="PTHR43214">
    <property type="entry name" value="TWO-COMPONENT RESPONSE REGULATOR"/>
    <property type="match status" value="1"/>
</dbReference>
<dbReference type="OrthoDB" id="9780153at2"/>
<keyword evidence="3 8" id="KW-0238">DNA-binding</keyword>
<dbReference type="SMART" id="SM00448">
    <property type="entry name" value="REC"/>
    <property type="match status" value="1"/>
</dbReference>
<dbReference type="InterPro" id="IPR001789">
    <property type="entry name" value="Sig_transdc_resp-reg_receiver"/>
</dbReference>
<dbReference type="EMBL" id="BCNO01000003">
    <property type="protein sequence ID" value="GAQ95782.1"/>
    <property type="molecule type" value="Genomic_DNA"/>
</dbReference>
<name>A0A0U9IBA7_9BACT</name>
<reference evidence="9" key="1">
    <citation type="submission" date="2016-01" db="EMBL/GenBank/DDBJ databases">
        <title>Draft genome sequence of Thermodesulfovibrio aggregans strain TGE-P1.</title>
        <authorList>
            <person name="Sekiguchi Y."/>
            <person name="Ohashi A."/>
            <person name="Matsuura N."/>
            <person name="Tourlousse M.D."/>
        </authorList>
    </citation>
    <scope>NUCLEOTIDE SEQUENCE [LARGE SCALE GENOMIC DNA]</scope>
    <source>
        <strain evidence="9">TGE-P1</strain>
    </source>
</reference>
<keyword evidence="2" id="KW-0805">Transcription regulation</keyword>
<protein>
    <submittedName>
        <fullName evidence="8">DNA-binding response regulator, NarL/FixJ family</fullName>
    </submittedName>
</protein>
<keyword evidence="4" id="KW-0804">Transcription</keyword>
<evidence type="ECO:0000256" key="4">
    <source>
        <dbReference type="ARBA" id="ARBA00023163"/>
    </source>
</evidence>
<dbReference type="RefSeq" id="WP_059177205.1">
    <property type="nucleotide sequence ID" value="NZ_BCNO01000003.1"/>
</dbReference>
<dbReference type="CDD" id="cd17535">
    <property type="entry name" value="REC_NarL-like"/>
    <property type="match status" value="1"/>
</dbReference>
<dbReference type="PRINTS" id="PR00038">
    <property type="entry name" value="HTHLUXR"/>
</dbReference>
<evidence type="ECO:0000256" key="5">
    <source>
        <dbReference type="PROSITE-ProRule" id="PRU00169"/>
    </source>
</evidence>
<dbReference type="SUPFAM" id="SSF52172">
    <property type="entry name" value="CheY-like"/>
    <property type="match status" value="1"/>
</dbReference>
<keyword evidence="1 5" id="KW-0597">Phosphoprotein</keyword>
<comment type="caution">
    <text evidence="8">The sequence shown here is derived from an EMBL/GenBank/DDBJ whole genome shotgun (WGS) entry which is preliminary data.</text>
</comment>
<dbReference type="Proteomes" id="UP000054976">
    <property type="component" value="Unassembled WGS sequence"/>
</dbReference>
<dbReference type="PROSITE" id="PS50110">
    <property type="entry name" value="RESPONSE_REGULATORY"/>
    <property type="match status" value="1"/>
</dbReference>
<sequence length="213" mass="24572">MYKKLKILIVDDHTLFRKGLKEILLDIPHIEECKEAKSGREAIEILSKEKFDIVFLDIAMPDMDGIETLKKIKAEHPDTNILMLSMYPEEQYAMRSLKYGASGYLTKSADPEELLKAIDKIIKGGKYLPKAFSEKLIDYIEKTKEIPPHEKLSEREFQVFLMIARGKSLVEISRELSISIKTVSTYRARILEKLECRNNAEIINYAIRHGLIV</sequence>
<dbReference type="PANTHER" id="PTHR43214:SF41">
    <property type="entry name" value="NITRATE_NITRITE RESPONSE REGULATOR PROTEIN NARP"/>
    <property type="match status" value="1"/>
</dbReference>
<dbReference type="InterPro" id="IPR039420">
    <property type="entry name" value="WalR-like"/>
</dbReference>
<dbReference type="AlphaFoldDB" id="A0A0U9IBA7"/>
<dbReference type="InterPro" id="IPR011006">
    <property type="entry name" value="CheY-like_superfamily"/>
</dbReference>
<evidence type="ECO:0000256" key="2">
    <source>
        <dbReference type="ARBA" id="ARBA00023015"/>
    </source>
</evidence>
<dbReference type="InterPro" id="IPR058245">
    <property type="entry name" value="NreC/VraR/RcsB-like_REC"/>
</dbReference>
<evidence type="ECO:0000256" key="1">
    <source>
        <dbReference type="ARBA" id="ARBA00022553"/>
    </source>
</evidence>
<evidence type="ECO:0000313" key="9">
    <source>
        <dbReference type="Proteomes" id="UP000054976"/>
    </source>
</evidence>
<dbReference type="SUPFAM" id="SSF46894">
    <property type="entry name" value="C-terminal effector domain of the bipartite response regulators"/>
    <property type="match status" value="1"/>
</dbReference>
<evidence type="ECO:0000259" key="7">
    <source>
        <dbReference type="PROSITE" id="PS50110"/>
    </source>
</evidence>
<evidence type="ECO:0000259" key="6">
    <source>
        <dbReference type="PROSITE" id="PS50043"/>
    </source>
</evidence>
<evidence type="ECO:0000256" key="3">
    <source>
        <dbReference type="ARBA" id="ARBA00023125"/>
    </source>
</evidence>
<dbReference type="CDD" id="cd06170">
    <property type="entry name" value="LuxR_C_like"/>
    <property type="match status" value="1"/>
</dbReference>
<feature type="domain" description="Response regulatory" evidence="7">
    <location>
        <begin position="6"/>
        <end position="122"/>
    </location>
</feature>
<dbReference type="GO" id="GO:0000160">
    <property type="term" value="P:phosphorelay signal transduction system"/>
    <property type="evidence" value="ECO:0007669"/>
    <property type="project" value="InterPro"/>
</dbReference>
<proteinExistence type="predicted"/>
<evidence type="ECO:0000313" key="8">
    <source>
        <dbReference type="EMBL" id="GAQ95782.1"/>
    </source>
</evidence>
<dbReference type="Pfam" id="PF00196">
    <property type="entry name" value="GerE"/>
    <property type="match status" value="1"/>
</dbReference>
<gene>
    <name evidence="8" type="ORF">TAGGR_3258</name>
</gene>
<dbReference type="InterPro" id="IPR016032">
    <property type="entry name" value="Sig_transdc_resp-reg_C-effctor"/>
</dbReference>
<organism evidence="8 9">
    <name type="scientific">Thermodesulfovibrio aggregans</name>
    <dbReference type="NCBI Taxonomy" id="86166"/>
    <lineage>
        <taxon>Bacteria</taxon>
        <taxon>Pseudomonadati</taxon>
        <taxon>Nitrospirota</taxon>
        <taxon>Thermodesulfovibrionia</taxon>
        <taxon>Thermodesulfovibrionales</taxon>
        <taxon>Thermodesulfovibrionaceae</taxon>
        <taxon>Thermodesulfovibrio</taxon>
    </lineage>
</organism>
<dbReference type="InterPro" id="IPR000792">
    <property type="entry name" value="Tscrpt_reg_LuxR_C"/>
</dbReference>
<dbReference type="STRING" id="86166.TAGGR_3258"/>
<keyword evidence="9" id="KW-1185">Reference proteome</keyword>
<dbReference type="Gene3D" id="3.40.50.2300">
    <property type="match status" value="1"/>
</dbReference>
<dbReference type="GO" id="GO:0006355">
    <property type="term" value="P:regulation of DNA-templated transcription"/>
    <property type="evidence" value="ECO:0007669"/>
    <property type="project" value="InterPro"/>
</dbReference>
<dbReference type="PROSITE" id="PS50043">
    <property type="entry name" value="HTH_LUXR_2"/>
    <property type="match status" value="1"/>
</dbReference>
<feature type="domain" description="HTH luxR-type" evidence="6">
    <location>
        <begin position="145"/>
        <end position="210"/>
    </location>
</feature>
<dbReference type="SMART" id="SM00421">
    <property type="entry name" value="HTH_LUXR"/>
    <property type="match status" value="1"/>
</dbReference>
<dbReference type="GO" id="GO:0003677">
    <property type="term" value="F:DNA binding"/>
    <property type="evidence" value="ECO:0007669"/>
    <property type="project" value="UniProtKB-KW"/>
</dbReference>
<dbReference type="Pfam" id="PF00072">
    <property type="entry name" value="Response_reg"/>
    <property type="match status" value="1"/>
</dbReference>
<feature type="modified residue" description="4-aspartylphosphate" evidence="5">
    <location>
        <position position="57"/>
    </location>
</feature>